<evidence type="ECO:0000256" key="3">
    <source>
        <dbReference type="ARBA" id="ARBA00022771"/>
    </source>
</evidence>
<sequence>MNRKKELCRNFQRGSCQYGDRCKFLHMTQQPQKPSPFGFGIQNASPFITTNQQHQQQKPNPFGFGVQNASQSRGAPNIASHYQSQPQPFINKWTRPSSTTATSAKPSKQGDTQPQAVAHECTDPELCKRQIIKDFNQERPIWKLTCYGHNRGLPCDVLGDVSYEELRAVAYEDARQGLNLQTIVERERNLLNSKLMEYDNFLRNPYVKSQTTNSAGQNFPPAINHEPFHVHAQNNITPSFSSFSQPGASADIGPTMRSSSPVNNTFGQENSFQGHSQTSSAFEMKFRTSASPFGTSSAQSTPTVNTGSHVDGHKVAANMVSQPVADGHLMVNREESNTENVAIWLKQEWEIGEIPEEEPPARFCV</sequence>
<dbReference type="InterPro" id="IPR036855">
    <property type="entry name" value="Znf_CCCH_sf"/>
</dbReference>
<gene>
    <name evidence="9" type="primary">Os06g0704300_1</name>
    <name evidence="9" type="ORF">g.75798</name>
</gene>
<protein>
    <submittedName>
        <fullName evidence="9">Zinc finger CCCH domain-containing protein 46</fullName>
    </submittedName>
</protein>
<dbReference type="InterPro" id="IPR000571">
    <property type="entry name" value="Znf_CCCH"/>
</dbReference>
<dbReference type="PANTHER" id="PTHR46527:SF1">
    <property type="entry name" value="NUCLEOPORIN NUP42"/>
    <property type="match status" value="1"/>
</dbReference>
<evidence type="ECO:0000256" key="5">
    <source>
        <dbReference type="ARBA" id="ARBA00023242"/>
    </source>
</evidence>
<feature type="domain" description="C3H1-type" evidence="8">
    <location>
        <begin position="2"/>
        <end position="29"/>
    </location>
</feature>
<name>A0A1D1XJL2_9ARAE</name>
<accession>A0A1D1XJL2</accession>
<feature type="compositionally biased region" description="Polar residues" evidence="7">
    <location>
        <begin position="50"/>
        <end position="59"/>
    </location>
</feature>
<proteinExistence type="predicted"/>
<feature type="compositionally biased region" description="Polar residues" evidence="7">
    <location>
        <begin position="256"/>
        <end position="276"/>
    </location>
</feature>
<dbReference type="EMBL" id="GDJX01025343">
    <property type="protein sequence ID" value="JAT42593.1"/>
    <property type="molecule type" value="Transcribed_RNA"/>
</dbReference>
<organism evidence="9">
    <name type="scientific">Anthurium amnicola</name>
    <dbReference type="NCBI Taxonomy" id="1678845"/>
    <lineage>
        <taxon>Eukaryota</taxon>
        <taxon>Viridiplantae</taxon>
        <taxon>Streptophyta</taxon>
        <taxon>Embryophyta</taxon>
        <taxon>Tracheophyta</taxon>
        <taxon>Spermatophyta</taxon>
        <taxon>Magnoliopsida</taxon>
        <taxon>Liliopsida</taxon>
        <taxon>Araceae</taxon>
        <taxon>Pothoideae</taxon>
        <taxon>Potheae</taxon>
        <taxon>Anthurium</taxon>
    </lineage>
</organism>
<feature type="compositionally biased region" description="Low complexity" evidence="7">
    <location>
        <begin position="94"/>
        <end position="107"/>
    </location>
</feature>
<dbReference type="InterPro" id="IPR051767">
    <property type="entry name" value="Nucleoporin_NUP42"/>
</dbReference>
<feature type="region of interest" description="Disordered" evidence="7">
    <location>
        <begin position="244"/>
        <end position="276"/>
    </location>
</feature>
<reference evidence="9" key="1">
    <citation type="submission" date="2015-07" db="EMBL/GenBank/DDBJ databases">
        <title>Transcriptome Assembly of Anthurium amnicola.</title>
        <authorList>
            <person name="Suzuki J."/>
        </authorList>
    </citation>
    <scope>NUCLEOTIDE SEQUENCE</scope>
</reference>
<keyword evidence="4 6" id="KW-0862">Zinc</keyword>
<evidence type="ECO:0000256" key="6">
    <source>
        <dbReference type="PROSITE-ProRule" id="PRU00723"/>
    </source>
</evidence>
<dbReference type="GO" id="GO:0005634">
    <property type="term" value="C:nucleus"/>
    <property type="evidence" value="ECO:0007669"/>
    <property type="project" value="UniProtKB-SubCell"/>
</dbReference>
<evidence type="ECO:0000256" key="4">
    <source>
        <dbReference type="ARBA" id="ARBA00022833"/>
    </source>
</evidence>
<comment type="subcellular location">
    <subcellularLocation>
        <location evidence="1">Nucleus</location>
    </subcellularLocation>
</comment>
<dbReference type="PROSITE" id="PS50103">
    <property type="entry name" value="ZF_C3H1"/>
    <property type="match status" value="1"/>
</dbReference>
<dbReference type="PANTHER" id="PTHR46527">
    <property type="entry name" value="NUCLEOPORIN-LIKE PROTEIN 2"/>
    <property type="match status" value="1"/>
</dbReference>
<keyword evidence="2 6" id="KW-0479">Metal-binding</keyword>
<dbReference type="SUPFAM" id="SSF90229">
    <property type="entry name" value="CCCH zinc finger"/>
    <property type="match status" value="1"/>
</dbReference>
<feature type="compositionally biased region" description="Polar residues" evidence="7">
    <location>
        <begin position="67"/>
        <end position="88"/>
    </location>
</feature>
<evidence type="ECO:0000259" key="8">
    <source>
        <dbReference type="PROSITE" id="PS50103"/>
    </source>
</evidence>
<evidence type="ECO:0000256" key="7">
    <source>
        <dbReference type="SAM" id="MobiDB-lite"/>
    </source>
</evidence>
<keyword evidence="3 6" id="KW-0863">Zinc-finger</keyword>
<feature type="zinc finger region" description="C3H1-type" evidence="6">
    <location>
        <begin position="2"/>
        <end position="29"/>
    </location>
</feature>
<dbReference type="Pfam" id="PF00642">
    <property type="entry name" value="zf-CCCH"/>
    <property type="match status" value="1"/>
</dbReference>
<dbReference type="AlphaFoldDB" id="A0A1D1XJL2"/>
<evidence type="ECO:0000256" key="2">
    <source>
        <dbReference type="ARBA" id="ARBA00022723"/>
    </source>
</evidence>
<dbReference type="GO" id="GO:0008270">
    <property type="term" value="F:zinc ion binding"/>
    <property type="evidence" value="ECO:0007669"/>
    <property type="project" value="UniProtKB-KW"/>
</dbReference>
<dbReference type="Gene3D" id="4.10.1000.10">
    <property type="entry name" value="Zinc finger, CCCH-type"/>
    <property type="match status" value="1"/>
</dbReference>
<evidence type="ECO:0000256" key="1">
    <source>
        <dbReference type="ARBA" id="ARBA00004123"/>
    </source>
</evidence>
<evidence type="ECO:0000313" key="9">
    <source>
        <dbReference type="EMBL" id="JAT42593.1"/>
    </source>
</evidence>
<keyword evidence="5" id="KW-0539">Nucleus</keyword>
<dbReference type="SMART" id="SM00356">
    <property type="entry name" value="ZnF_C3H1"/>
    <property type="match status" value="1"/>
</dbReference>
<feature type="region of interest" description="Disordered" evidence="7">
    <location>
        <begin position="50"/>
        <end position="117"/>
    </location>
</feature>